<name>B4N560_DROWI</name>
<dbReference type="InterPro" id="IPR019172">
    <property type="entry name" value="Osteopetrosis-assoc_TM_1"/>
</dbReference>
<dbReference type="STRING" id="7260.B4N560"/>
<reference evidence="3 4" key="1">
    <citation type="journal article" date="2007" name="Nature">
        <title>Evolution of genes and genomes on the Drosophila phylogeny.</title>
        <authorList>
            <consortium name="Drosophila 12 Genomes Consortium"/>
            <person name="Clark A.G."/>
            <person name="Eisen M.B."/>
            <person name="Smith D.R."/>
            <person name="Bergman C.M."/>
            <person name="Oliver B."/>
            <person name="Markow T.A."/>
            <person name="Kaufman T.C."/>
            <person name="Kellis M."/>
            <person name="Gelbart W."/>
            <person name="Iyer V.N."/>
            <person name="Pollard D.A."/>
            <person name="Sackton T.B."/>
            <person name="Larracuente A.M."/>
            <person name="Singh N.D."/>
            <person name="Abad J.P."/>
            <person name="Abt D.N."/>
            <person name="Adryan B."/>
            <person name="Aguade M."/>
            <person name="Akashi H."/>
            <person name="Anderson W.W."/>
            <person name="Aquadro C.F."/>
            <person name="Ardell D.H."/>
            <person name="Arguello R."/>
            <person name="Artieri C.G."/>
            <person name="Barbash D.A."/>
            <person name="Barker D."/>
            <person name="Barsanti P."/>
            <person name="Batterham P."/>
            <person name="Batzoglou S."/>
            <person name="Begun D."/>
            <person name="Bhutkar A."/>
            <person name="Blanco E."/>
            <person name="Bosak S.A."/>
            <person name="Bradley R.K."/>
            <person name="Brand A.D."/>
            <person name="Brent M.R."/>
            <person name="Brooks A.N."/>
            <person name="Brown R.H."/>
            <person name="Butlin R.K."/>
            <person name="Caggese C."/>
            <person name="Calvi B.R."/>
            <person name="Bernardo de Carvalho A."/>
            <person name="Caspi A."/>
            <person name="Castrezana S."/>
            <person name="Celniker S.E."/>
            <person name="Chang J.L."/>
            <person name="Chapple C."/>
            <person name="Chatterji S."/>
            <person name="Chinwalla A."/>
            <person name="Civetta A."/>
            <person name="Clifton S.W."/>
            <person name="Comeron J.M."/>
            <person name="Costello J.C."/>
            <person name="Coyne J.A."/>
            <person name="Daub J."/>
            <person name="David R.G."/>
            <person name="Delcher A.L."/>
            <person name="Delehaunty K."/>
            <person name="Do C.B."/>
            <person name="Ebling H."/>
            <person name="Edwards K."/>
            <person name="Eickbush T."/>
            <person name="Evans J.D."/>
            <person name="Filipski A."/>
            <person name="Findeiss S."/>
            <person name="Freyhult E."/>
            <person name="Fulton L."/>
            <person name="Fulton R."/>
            <person name="Garcia A.C."/>
            <person name="Gardiner A."/>
            <person name="Garfield D.A."/>
            <person name="Garvin B.E."/>
            <person name="Gibson G."/>
            <person name="Gilbert D."/>
            <person name="Gnerre S."/>
            <person name="Godfrey J."/>
            <person name="Good R."/>
            <person name="Gotea V."/>
            <person name="Gravely B."/>
            <person name="Greenberg A.J."/>
            <person name="Griffiths-Jones S."/>
            <person name="Gross S."/>
            <person name="Guigo R."/>
            <person name="Gustafson E.A."/>
            <person name="Haerty W."/>
            <person name="Hahn M.W."/>
            <person name="Halligan D.L."/>
            <person name="Halpern A.L."/>
            <person name="Halter G.M."/>
            <person name="Han M.V."/>
            <person name="Heger A."/>
            <person name="Hillier L."/>
            <person name="Hinrichs A.S."/>
            <person name="Holmes I."/>
            <person name="Hoskins R.A."/>
            <person name="Hubisz M.J."/>
            <person name="Hultmark D."/>
            <person name="Huntley M.A."/>
            <person name="Jaffe D.B."/>
            <person name="Jagadeeshan S."/>
            <person name="Jeck W.R."/>
            <person name="Johnson J."/>
            <person name="Jones C.D."/>
            <person name="Jordan W.C."/>
            <person name="Karpen G.H."/>
            <person name="Kataoka E."/>
            <person name="Keightley P.D."/>
            <person name="Kheradpour P."/>
            <person name="Kirkness E.F."/>
            <person name="Koerich L.B."/>
            <person name="Kristiansen K."/>
            <person name="Kudrna D."/>
            <person name="Kulathinal R.J."/>
            <person name="Kumar S."/>
            <person name="Kwok R."/>
            <person name="Lander E."/>
            <person name="Langley C.H."/>
            <person name="Lapoint R."/>
            <person name="Lazzaro B.P."/>
            <person name="Lee S.J."/>
            <person name="Levesque L."/>
            <person name="Li R."/>
            <person name="Lin C.F."/>
            <person name="Lin M.F."/>
            <person name="Lindblad-Toh K."/>
            <person name="Llopart A."/>
            <person name="Long M."/>
            <person name="Low L."/>
            <person name="Lozovsky E."/>
            <person name="Lu J."/>
            <person name="Luo M."/>
            <person name="Machado C.A."/>
            <person name="Makalowski W."/>
            <person name="Marzo M."/>
            <person name="Matsuda M."/>
            <person name="Matzkin L."/>
            <person name="McAllister B."/>
            <person name="McBride C.S."/>
            <person name="McKernan B."/>
            <person name="McKernan K."/>
            <person name="Mendez-Lago M."/>
            <person name="Minx P."/>
            <person name="Mollenhauer M.U."/>
            <person name="Montooth K."/>
            <person name="Mount S.M."/>
            <person name="Mu X."/>
            <person name="Myers E."/>
            <person name="Negre B."/>
            <person name="Newfeld S."/>
            <person name="Nielsen R."/>
            <person name="Noor M.A."/>
            <person name="O'Grady P."/>
            <person name="Pachter L."/>
            <person name="Papaceit M."/>
            <person name="Parisi M.J."/>
            <person name="Parisi M."/>
            <person name="Parts L."/>
            <person name="Pedersen J.S."/>
            <person name="Pesole G."/>
            <person name="Phillippy A.M."/>
            <person name="Ponting C.P."/>
            <person name="Pop M."/>
            <person name="Porcelli D."/>
            <person name="Powell J.R."/>
            <person name="Prohaska S."/>
            <person name="Pruitt K."/>
            <person name="Puig M."/>
            <person name="Quesneville H."/>
            <person name="Ram K.R."/>
            <person name="Rand D."/>
            <person name="Rasmussen M.D."/>
            <person name="Reed L.K."/>
            <person name="Reenan R."/>
            <person name="Reily A."/>
            <person name="Remington K.A."/>
            <person name="Rieger T.T."/>
            <person name="Ritchie M.G."/>
            <person name="Robin C."/>
            <person name="Rogers Y.H."/>
            <person name="Rohde C."/>
            <person name="Rozas J."/>
            <person name="Rubenfield M.J."/>
            <person name="Ruiz A."/>
            <person name="Russo S."/>
            <person name="Salzberg S.L."/>
            <person name="Sanchez-Gracia A."/>
            <person name="Saranga D.J."/>
            <person name="Sato H."/>
            <person name="Schaeffer S.W."/>
            <person name="Schatz M.C."/>
            <person name="Schlenke T."/>
            <person name="Schwartz R."/>
            <person name="Segarra C."/>
            <person name="Singh R.S."/>
            <person name="Sirot L."/>
            <person name="Sirota M."/>
            <person name="Sisneros N.B."/>
            <person name="Smith C.D."/>
            <person name="Smith T.F."/>
            <person name="Spieth J."/>
            <person name="Stage D.E."/>
            <person name="Stark A."/>
            <person name="Stephan W."/>
            <person name="Strausberg R.L."/>
            <person name="Strempel S."/>
            <person name="Sturgill D."/>
            <person name="Sutton G."/>
            <person name="Sutton G.G."/>
            <person name="Tao W."/>
            <person name="Teichmann S."/>
            <person name="Tobari Y.N."/>
            <person name="Tomimura Y."/>
            <person name="Tsolas J.M."/>
            <person name="Valente V.L."/>
            <person name="Venter E."/>
            <person name="Venter J.C."/>
            <person name="Vicario S."/>
            <person name="Vieira F.G."/>
            <person name="Vilella A.J."/>
            <person name="Villasante A."/>
            <person name="Walenz B."/>
            <person name="Wang J."/>
            <person name="Wasserman M."/>
            <person name="Watts T."/>
            <person name="Wilson D."/>
            <person name="Wilson R.K."/>
            <person name="Wing R.A."/>
            <person name="Wolfner M.F."/>
            <person name="Wong A."/>
            <person name="Wong G.K."/>
            <person name="Wu C.I."/>
            <person name="Wu G."/>
            <person name="Yamamoto D."/>
            <person name="Yang H.P."/>
            <person name="Yang S.P."/>
            <person name="Yorke J.A."/>
            <person name="Yoshida K."/>
            <person name="Zdobnov E."/>
            <person name="Zhang P."/>
            <person name="Zhang Y."/>
            <person name="Zimin A.V."/>
            <person name="Baldwin J."/>
            <person name="Abdouelleil A."/>
            <person name="Abdulkadir J."/>
            <person name="Abebe A."/>
            <person name="Abera B."/>
            <person name="Abreu J."/>
            <person name="Acer S.C."/>
            <person name="Aftuck L."/>
            <person name="Alexander A."/>
            <person name="An P."/>
            <person name="Anderson E."/>
            <person name="Anderson S."/>
            <person name="Arachi H."/>
            <person name="Azer M."/>
            <person name="Bachantsang P."/>
            <person name="Barry A."/>
            <person name="Bayul T."/>
            <person name="Berlin A."/>
            <person name="Bessette D."/>
            <person name="Bloom T."/>
            <person name="Blye J."/>
            <person name="Boguslavskiy L."/>
            <person name="Bonnet C."/>
            <person name="Boukhgalter B."/>
            <person name="Bourzgui I."/>
            <person name="Brown A."/>
            <person name="Cahill P."/>
            <person name="Channer S."/>
            <person name="Cheshatsang Y."/>
            <person name="Chuda L."/>
            <person name="Citroen M."/>
            <person name="Collymore A."/>
            <person name="Cooke P."/>
            <person name="Costello M."/>
            <person name="D'Aco K."/>
            <person name="Daza R."/>
            <person name="De Haan G."/>
            <person name="DeGray S."/>
            <person name="DeMaso C."/>
            <person name="Dhargay N."/>
            <person name="Dooley K."/>
            <person name="Dooley E."/>
            <person name="Doricent M."/>
            <person name="Dorje P."/>
            <person name="Dorjee K."/>
            <person name="Dupes A."/>
            <person name="Elong R."/>
            <person name="Falk J."/>
            <person name="Farina A."/>
            <person name="Faro S."/>
            <person name="Ferguson D."/>
            <person name="Fisher S."/>
            <person name="Foley C.D."/>
            <person name="Franke A."/>
            <person name="Friedrich D."/>
            <person name="Gadbois L."/>
            <person name="Gearin G."/>
            <person name="Gearin C.R."/>
            <person name="Giannoukos G."/>
            <person name="Goode T."/>
            <person name="Graham J."/>
            <person name="Grandbois E."/>
            <person name="Grewal S."/>
            <person name="Gyaltsen K."/>
            <person name="Hafez N."/>
            <person name="Hagos B."/>
            <person name="Hall J."/>
            <person name="Henson C."/>
            <person name="Hollinger A."/>
            <person name="Honan T."/>
            <person name="Huard M.D."/>
            <person name="Hughes L."/>
            <person name="Hurhula B."/>
            <person name="Husby M.E."/>
            <person name="Kamat A."/>
            <person name="Kanga B."/>
            <person name="Kashin S."/>
            <person name="Khazanovich D."/>
            <person name="Kisner P."/>
            <person name="Lance K."/>
            <person name="Lara M."/>
            <person name="Lee W."/>
            <person name="Lennon N."/>
            <person name="Letendre F."/>
            <person name="LeVine R."/>
            <person name="Lipovsky A."/>
            <person name="Liu X."/>
            <person name="Liu J."/>
            <person name="Liu S."/>
            <person name="Lokyitsang T."/>
            <person name="Lokyitsang Y."/>
            <person name="Lubonja R."/>
            <person name="Lui A."/>
            <person name="MacDonald P."/>
            <person name="Magnisalis V."/>
            <person name="Maru K."/>
            <person name="Matthews C."/>
            <person name="McCusker W."/>
            <person name="McDonough S."/>
            <person name="Mehta T."/>
            <person name="Meldrim J."/>
            <person name="Meneus L."/>
            <person name="Mihai O."/>
            <person name="Mihalev A."/>
            <person name="Mihova T."/>
            <person name="Mittelman R."/>
            <person name="Mlenga V."/>
            <person name="Montmayeur A."/>
            <person name="Mulrain L."/>
            <person name="Navidi A."/>
            <person name="Naylor J."/>
            <person name="Negash T."/>
            <person name="Nguyen T."/>
            <person name="Nguyen N."/>
            <person name="Nicol R."/>
            <person name="Norbu C."/>
            <person name="Norbu N."/>
            <person name="Novod N."/>
            <person name="O'Neill B."/>
            <person name="Osman S."/>
            <person name="Markiewicz E."/>
            <person name="Oyono O.L."/>
            <person name="Patti C."/>
            <person name="Phunkhang P."/>
            <person name="Pierre F."/>
            <person name="Priest M."/>
            <person name="Raghuraman S."/>
            <person name="Rege F."/>
            <person name="Reyes R."/>
            <person name="Rise C."/>
            <person name="Rogov P."/>
            <person name="Ross K."/>
            <person name="Ryan E."/>
            <person name="Settipalli S."/>
            <person name="Shea T."/>
            <person name="Sherpa N."/>
            <person name="Shi L."/>
            <person name="Shih D."/>
            <person name="Sparrow T."/>
            <person name="Spaulding J."/>
            <person name="Stalker J."/>
            <person name="Stange-Thomann N."/>
            <person name="Stavropoulos S."/>
            <person name="Stone C."/>
            <person name="Strader C."/>
            <person name="Tesfaye S."/>
            <person name="Thomson T."/>
            <person name="Thoulutsang Y."/>
            <person name="Thoulutsang D."/>
            <person name="Topham K."/>
            <person name="Topping I."/>
            <person name="Tsamla T."/>
            <person name="Vassiliev H."/>
            <person name="Vo A."/>
            <person name="Wangchuk T."/>
            <person name="Wangdi T."/>
            <person name="Weiand M."/>
            <person name="Wilkinson J."/>
            <person name="Wilson A."/>
            <person name="Yadav S."/>
            <person name="Young G."/>
            <person name="Yu Q."/>
            <person name="Zembek L."/>
            <person name="Zhong D."/>
            <person name="Zimmer A."/>
            <person name="Zwirko Z."/>
            <person name="Jaffe D.B."/>
            <person name="Alvarez P."/>
            <person name="Brockman W."/>
            <person name="Butler J."/>
            <person name="Chin C."/>
            <person name="Gnerre S."/>
            <person name="Grabherr M."/>
            <person name="Kleber M."/>
            <person name="Mauceli E."/>
            <person name="MacCallum I."/>
        </authorList>
    </citation>
    <scope>NUCLEOTIDE SEQUENCE [LARGE SCALE GENOMIC DNA]</scope>
    <source>
        <strain evidence="4">Tucson 14030-0811.24</strain>
    </source>
</reference>
<feature type="signal peptide" evidence="2">
    <location>
        <begin position="1"/>
        <end position="20"/>
    </location>
</feature>
<keyword evidence="4" id="KW-1185">Reference proteome</keyword>
<sequence length="298" mass="33627">MLKKILSFLILVGCCHNAISLETKKTCKHLVGELGDSQSKFVYCVTDHSVPVALCVDCEPLYANMKNAYQTLMSIENCSKIYSNADRINIVSTTQEVLTYMWNKANCDDCFRGNHSELYEELWNSFNSCLTIHPKSECTDCKIEYLTLNNFYLEMDKANKGRVCFDLQDSMNRTRLKWSDELKCCQREVKMTIFIITVCLVVILPLCIFYSTAVVLTKRREAEHGVINHLTPELEDPAPSTSALITAAILSTPQETMSEVQAQIEKISDVVEAPRTKALFNLSDSDDLSTDDEPILGS</sequence>
<gene>
    <name evidence="3" type="primary">Dwil\GK20510</name>
    <name evidence="3" type="ORF">Dwil_GK20510</name>
</gene>
<dbReference type="EMBL" id="CH964101">
    <property type="protein sequence ID" value="EDW79499.1"/>
    <property type="molecule type" value="Genomic_DNA"/>
</dbReference>
<evidence type="ECO:0000313" key="4">
    <source>
        <dbReference type="Proteomes" id="UP000007798"/>
    </source>
</evidence>
<dbReference type="PANTHER" id="PTHR15644:SF2">
    <property type="entry name" value="OSTEOPETROSIS-ASSOCIATED TRANSMEMBRANE PROTEIN 1"/>
    <property type="match status" value="1"/>
</dbReference>
<dbReference type="AlphaFoldDB" id="B4N560"/>
<dbReference type="OMA" id="LKCCQRE"/>
<dbReference type="InParanoid" id="B4N560"/>
<dbReference type="FunCoup" id="B4N560">
    <property type="interactions" value="884"/>
</dbReference>
<keyword evidence="2" id="KW-0732">Signal</keyword>
<keyword evidence="1" id="KW-0472">Membrane</keyword>
<dbReference type="Proteomes" id="UP000007798">
    <property type="component" value="Unassembled WGS sequence"/>
</dbReference>
<dbReference type="OrthoDB" id="8021850at2759"/>
<evidence type="ECO:0000313" key="3">
    <source>
        <dbReference type="EMBL" id="EDW79499.1"/>
    </source>
</evidence>
<dbReference type="PANTHER" id="PTHR15644">
    <property type="entry name" value="OSTEOPETROSIS ASSOCIATED TRANSMEMBRANE PROTEIN 1"/>
    <property type="match status" value="1"/>
</dbReference>
<evidence type="ECO:0000256" key="1">
    <source>
        <dbReference type="SAM" id="Phobius"/>
    </source>
</evidence>
<protein>
    <submittedName>
        <fullName evidence="3">GK20510</fullName>
    </submittedName>
</protein>
<accession>B4N560</accession>
<feature type="transmembrane region" description="Helical" evidence="1">
    <location>
        <begin position="193"/>
        <end position="216"/>
    </location>
</feature>
<dbReference type="eggNOG" id="KOG4617">
    <property type="taxonomic scope" value="Eukaryota"/>
</dbReference>
<organism evidence="4">
    <name type="scientific">Drosophila willistoni</name>
    <name type="common">Fruit fly</name>
    <dbReference type="NCBI Taxonomy" id="7260"/>
    <lineage>
        <taxon>Eukaryota</taxon>
        <taxon>Metazoa</taxon>
        <taxon>Ecdysozoa</taxon>
        <taxon>Arthropoda</taxon>
        <taxon>Hexapoda</taxon>
        <taxon>Insecta</taxon>
        <taxon>Pterygota</taxon>
        <taxon>Neoptera</taxon>
        <taxon>Endopterygota</taxon>
        <taxon>Diptera</taxon>
        <taxon>Brachycera</taxon>
        <taxon>Muscomorpha</taxon>
        <taxon>Ephydroidea</taxon>
        <taxon>Drosophilidae</taxon>
        <taxon>Drosophila</taxon>
        <taxon>Sophophora</taxon>
    </lineage>
</organism>
<dbReference type="Pfam" id="PF09777">
    <property type="entry name" value="OSTMP1"/>
    <property type="match status" value="1"/>
</dbReference>
<keyword evidence="1" id="KW-1133">Transmembrane helix</keyword>
<keyword evidence="1" id="KW-0812">Transmembrane</keyword>
<evidence type="ECO:0000256" key="2">
    <source>
        <dbReference type="SAM" id="SignalP"/>
    </source>
</evidence>
<dbReference type="KEGG" id="dwi:6645829"/>
<proteinExistence type="predicted"/>
<feature type="chain" id="PRO_5002819254" evidence="2">
    <location>
        <begin position="21"/>
        <end position="298"/>
    </location>
</feature>
<dbReference type="GO" id="GO:0005829">
    <property type="term" value="C:cytosol"/>
    <property type="evidence" value="ECO:0007669"/>
    <property type="project" value="TreeGrafter"/>
</dbReference>
<dbReference type="HOGENOM" id="CLU_934694_0_0_1"/>
<dbReference type="PhylomeDB" id="B4N560"/>